<protein>
    <submittedName>
        <fullName evidence="3">Class F sortase</fullName>
    </submittedName>
</protein>
<dbReference type="NCBIfam" id="NF033748">
    <property type="entry name" value="class_F_sortase"/>
    <property type="match status" value="1"/>
</dbReference>
<proteinExistence type="predicted"/>
<sequence length="196" mass="20493">MLIHNSLGTTQASLPYPARPKTAVSAAPHPKTSASPDGEELPRSQPKRISIPDIGVDAPFTNLSIGASGQLDAPPADDTNLVGWFQGGVSPGERGAAIVVGHVDTKTGPAVFANLSTLEPGSLIDITRSDGVVASFKIDTVDTFSKADFPNDEVYADTSDPELRLITCGGSYNRTAQDYESNVVVFAHLDSTSPAE</sequence>
<gene>
    <name evidence="3" type="ORF">GCM10023336_26990</name>
</gene>
<feature type="region of interest" description="Disordered" evidence="2">
    <location>
        <begin position="1"/>
        <end position="49"/>
    </location>
</feature>
<dbReference type="CDD" id="cd05829">
    <property type="entry name" value="Sortase_F"/>
    <property type="match status" value="1"/>
</dbReference>
<evidence type="ECO:0000256" key="2">
    <source>
        <dbReference type="SAM" id="MobiDB-lite"/>
    </source>
</evidence>
<comment type="caution">
    <text evidence="3">The sequence shown here is derived from an EMBL/GenBank/DDBJ whole genome shotgun (WGS) entry which is preliminary data.</text>
</comment>
<evidence type="ECO:0000256" key="1">
    <source>
        <dbReference type="ARBA" id="ARBA00022801"/>
    </source>
</evidence>
<name>A0ABP9KB29_9ACTN</name>
<evidence type="ECO:0000313" key="4">
    <source>
        <dbReference type="Proteomes" id="UP001500124"/>
    </source>
</evidence>
<dbReference type="Gene3D" id="2.40.260.10">
    <property type="entry name" value="Sortase"/>
    <property type="match status" value="1"/>
</dbReference>
<dbReference type="Pfam" id="PF04203">
    <property type="entry name" value="Sortase"/>
    <property type="match status" value="1"/>
</dbReference>
<feature type="compositionally biased region" description="Polar residues" evidence="2">
    <location>
        <begin position="1"/>
        <end position="13"/>
    </location>
</feature>
<keyword evidence="4" id="KW-1185">Reference proteome</keyword>
<dbReference type="InterPro" id="IPR005754">
    <property type="entry name" value="Sortase"/>
</dbReference>
<reference evidence="4" key="1">
    <citation type="journal article" date="2019" name="Int. J. Syst. Evol. Microbiol.">
        <title>The Global Catalogue of Microorganisms (GCM) 10K type strain sequencing project: providing services to taxonomists for standard genome sequencing and annotation.</title>
        <authorList>
            <consortium name="The Broad Institute Genomics Platform"/>
            <consortium name="The Broad Institute Genome Sequencing Center for Infectious Disease"/>
            <person name="Wu L."/>
            <person name="Ma J."/>
        </authorList>
    </citation>
    <scope>NUCLEOTIDE SEQUENCE [LARGE SCALE GENOMIC DNA]</scope>
    <source>
        <strain evidence="4">JCM 18410</strain>
    </source>
</reference>
<dbReference type="SUPFAM" id="SSF63817">
    <property type="entry name" value="Sortase"/>
    <property type="match status" value="1"/>
</dbReference>
<dbReference type="InterPro" id="IPR023365">
    <property type="entry name" value="Sortase_dom-sf"/>
</dbReference>
<keyword evidence="1" id="KW-0378">Hydrolase</keyword>
<dbReference type="InterPro" id="IPR042001">
    <property type="entry name" value="Sortase_F"/>
</dbReference>
<accession>A0ABP9KB29</accession>
<evidence type="ECO:0000313" key="3">
    <source>
        <dbReference type="EMBL" id="GAA5055124.1"/>
    </source>
</evidence>
<dbReference type="Proteomes" id="UP001500124">
    <property type="component" value="Unassembled WGS sequence"/>
</dbReference>
<dbReference type="EMBL" id="BAABKC010000039">
    <property type="protein sequence ID" value="GAA5055124.1"/>
    <property type="molecule type" value="Genomic_DNA"/>
</dbReference>
<organism evidence="3 4">
    <name type="scientific">Streptomyces similanensis</name>
    <dbReference type="NCBI Taxonomy" id="1274988"/>
    <lineage>
        <taxon>Bacteria</taxon>
        <taxon>Bacillati</taxon>
        <taxon>Actinomycetota</taxon>
        <taxon>Actinomycetes</taxon>
        <taxon>Kitasatosporales</taxon>
        <taxon>Streptomycetaceae</taxon>
        <taxon>Streptomyces</taxon>
    </lineage>
</organism>